<keyword evidence="3 5" id="KW-1133">Transmembrane helix</keyword>
<organism evidence="7 8">
    <name type="scientific">Desulfoluna spongiiphila</name>
    <dbReference type="NCBI Taxonomy" id="419481"/>
    <lineage>
        <taxon>Bacteria</taxon>
        <taxon>Pseudomonadati</taxon>
        <taxon>Thermodesulfobacteriota</taxon>
        <taxon>Desulfobacteria</taxon>
        <taxon>Desulfobacterales</taxon>
        <taxon>Desulfolunaceae</taxon>
        <taxon>Desulfoluna</taxon>
    </lineage>
</organism>
<dbReference type="GO" id="GO:0016874">
    <property type="term" value="F:ligase activity"/>
    <property type="evidence" value="ECO:0007669"/>
    <property type="project" value="UniProtKB-KW"/>
</dbReference>
<dbReference type="InterPro" id="IPR051533">
    <property type="entry name" value="WaaL-like"/>
</dbReference>
<dbReference type="PANTHER" id="PTHR37422">
    <property type="entry name" value="TEICHURONIC ACID BIOSYNTHESIS PROTEIN TUAE"/>
    <property type="match status" value="1"/>
</dbReference>
<dbReference type="InterPro" id="IPR007016">
    <property type="entry name" value="O-antigen_ligase-rel_domated"/>
</dbReference>
<feature type="transmembrane region" description="Helical" evidence="5">
    <location>
        <begin position="183"/>
        <end position="211"/>
    </location>
</feature>
<feature type="transmembrane region" description="Helical" evidence="5">
    <location>
        <begin position="223"/>
        <end position="240"/>
    </location>
</feature>
<feature type="transmembrane region" description="Helical" evidence="5">
    <location>
        <begin position="309"/>
        <end position="328"/>
    </location>
</feature>
<feature type="domain" description="O-antigen ligase-related" evidence="6">
    <location>
        <begin position="188"/>
        <end position="326"/>
    </location>
</feature>
<dbReference type="EMBL" id="FMUX01000002">
    <property type="protein sequence ID" value="SCX96691.1"/>
    <property type="molecule type" value="Genomic_DNA"/>
</dbReference>
<evidence type="ECO:0000256" key="2">
    <source>
        <dbReference type="ARBA" id="ARBA00022692"/>
    </source>
</evidence>
<proteinExistence type="predicted"/>
<feature type="transmembrane region" description="Helical" evidence="5">
    <location>
        <begin position="363"/>
        <end position="380"/>
    </location>
</feature>
<dbReference type="AlphaFoldDB" id="A0A1G5C2U1"/>
<name>A0A1G5C2U1_9BACT</name>
<dbReference type="Pfam" id="PF04932">
    <property type="entry name" value="Wzy_C"/>
    <property type="match status" value="1"/>
</dbReference>
<gene>
    <name evidence="7" type="ORF">SAMN05216233_102339</name>
</gene>
<dbReference type="OrthoDB" id="5469233at2"/>
<evidence type="ECO:0000256" key="5">
    <source>
        <dbReference type="SAM" id="Phobius"/>
    </source>
</evidence>
<feature type="transmembrane region" description="Helical" evidence="5">
    <location>
        <begin position="158"/>
        <end position="174"/>
    </location>
</feature>
<keyword evidence="8" id="KW-1185">Reference proteome</keyword>
<evidence type="ECO:0000313" key="8">
    <source>
        <dbReference type="Proteomes" id="UP000198870"/>
    </source>
</evidence>
<evidence type="ECO:0000256" key="3">
    <source>
        <dbReference type="ARBA" id="ARBA00022989"/>
    </source>
</evidence>
<evidence type="ECO:0000256" key="1">
    <source>
        <dbReference type="ARBA" id="ARBA00004141"/>
    </source>
</evidence>
<dbReference type="STRING" id="419481.SAMN05216233_102339"/>
<keyword evidence="2 5" id="KW-0812">Transmembrane</keyword>
<feature type="transmembrane region" description="Helical" evidence="5">
    <location>
        <begin position="38"/>
        <end position="60"/>
    </location>
</feature>
<feature type="transmembrane region" description="Helical" evidence="5">
    <location>
        <begin position="94"/>
        <end position="115"/>
    </location>
</feature>
<keyword evidence="7" id="KW-0436">Ligase</keyword>
<dbReference type="RefSeq" id="WP_092208814.1">
    <property type="nucleotide sequence ID" value="NZ_FMUX01000002.1"/>
</dbReference>
<feature type="transmembrane region" description="Helical" evidence="5">
    <location>
        <begin position="72"/>
        <end position="88"/>
    </location>
</feature>
<evidence type="ECO:0000313" key="7">
    <source>
        <dbReference type="EMBL" id="SCX96691.1"/>
    </source>
</evidence>
<dbReference type="GO" id="GO:0016020">
    <property type="term" value="C:membrane"/>
    <property type="evidence" value="ECO:0007669"/>
    <property type="project" value="UniProtKB-SubCell"/>
</dbReference>
<sequence>MSHVTQPGLALSRGTQHASWFFFTVMYLIVDYGRPQEILPIGAMRPALILTLVLAFYLLINGYRDYLRYRQVRVMCLFIVLLAAYVPFVRNQHFAFLAFKTQLLYMPFVLSLIVCVDSVRRLRALMIVGVILEIYIALYAMTHGWLGPGHYFHDQNDLSLYMNMWFPISYYLYFTEKKRSVKLLYLAGVVFGLLTVVASMSRGGFVGLLAVCLTMCFFSNRRALAFTAVAFACVAMALWVDTGYLDEMATITDLSESTADTRLKSWAAGWRMFLDNPLGVGGQNFPIRFPEYQGDDFQRSMWGRAAHSLWFTLIPETGVVGTVLYLILVHANFKDAFLLIRVSASDDDGDDDGEDEVASDKRFIHALGLGFVVAMLGFFASGTFISVLYYAHFWYLTGFIIVAVNIAEPMTEDSGIGEGRGHGAV</sequence>
<keyword evidence="4 5" id="KW-0472">Membrane</keyword>
<evidence type="ECO:0000256" key="4">
    <source>
        <dbReference type="ARBA" id="ARBA00023136"/>
    </source>
</evidence>
<dbReference type="Proteomes" id="UP000198870">
    <property type="component" value="Unassembled WGS sequence"/>
</dbReference>
<protein>
    <submittedName>
        <fullName evidence="7">O-antigen ligase</fullName>
    </submittedName>
</protein>
<accession>A0A1G5C2U1</accession>
<evidence type="ECO:0000259" key="6">
    <source>
        <dbReference type="Pfam" id="PF04932"/>
    </source>
</evidence>
<feature type="transmembrane region" description="Helical" evidence="5">
    <location>
        <begin position="387"/>
        <end position="407"/>
    </location>
</feature>
<feature type="transmembrane region" description="Helical" evidence="5">
    <location>
        <begin position="122"/>
        <end position="146"/>
    </location>
</feature>
<comment type="subcellular location">
    <subcellularLocation>
        <location evidence="1">Membrane</location>
        <topology evidence="1">Multi-pass membrane protein</topology>
    </subcellularLocation>
</comment>
<dbReference type="PANTHER" id="PTHR37422:SF13">
    <property type="entry name" value="LIPOPOLYSACCHARIDE BIOSYNTHESIS PROTEIN PA4999-RELATED"/>
    <property type="match status" value="1"/>
</dbReference>
<reference evidence="7 8" key="1">
    <citation type="submission" date="2016-10" db="EMBL/GenBank/DDBJ databases">
        <authorList>
            <person name="de Groot N.N."/>
        </authorList>
    </citation>
    <scope>NUCLEOTIDE SEQUENCE [LARGE SCALE GENOMIC DNA]</scope>
    <source>
        <strain evidence="7 8">AA1</strain>
    </source>
</reference>